<dbReference type="InterPro" id="IPR009075">
    <property type="entry name" value="AcylCo_DH/oxidase_C"/>
</dbReference>
<dbReference type="Gene3D" id="1.20.140.10">
    <property type="entry name" value="Butyryl-CoA Dehydrogenase, subunit A, domain 3"/>
    <property type="match status" value="1"/>
</dbReference>
<comment type="cofactor">
    <cofactor evidence="1">
        <name>FAD</name>
        <dbReference type="ChEBI" id="CHEBI:57692"/>
    </cofactor>
</comment>
<protein>
    <submittedName>
        <fullName evidence="8">Acyl-CoA dehydrogenase</fullName>
    </submittedName>
</protein>
<organism evidence="8 9">
    <name type="scientific">Mycolicibacterium litorale</name>
    <dbReference type="NCBI Taxonomy" id="758802"/>
    <lineage>
        <taxon>Bacteria</taxon>
        <taxon>Bacillati</taxon>
        <taxon>Actinomycetota</taxon>
        <taxon>Actinomycetes</taxon>
        <taxon>Mycobacteriales</taxon>
        <taxon>Mycobacteriaceae</taxon>
        <taxon>Mycolicibacterium</taxon>
    </lineage>
</organism>
<dbReference type="Gene3D" id="2.40.110.10">
    <property type="entry name" value="Butyryl-CoA Dehydrogenase, subunit A, domain 2"/>
    <property type="match status" value="1"/>
</dbReference>
<evidence type="ECO:0000256" key="1">
    <source>
        <dbReference type="ARBA" id="ARBA00001974"/>
    </source>
</evidence>
<evidence type="ECO:0000256" key="4">
    <source>
        <dbReference type="ARBA" id="ARBA00022827"/>
    </source>
</evidence>
<dbReference type="InterPro" id="IPR046373">
    <property type="entry name" value="Acyl-CoA_Oxase/DH_mid-dom_sf"/>
</dbReference>
<dbReference type="FunFam" id="1.10.540.10:FF:000054">
    <property type="entry name" value="Acyl-CoA dehydrogenase FadE27"/>
    <property type="match status" value="1"/>
</dbReference>
<dbReference type="SUPFAM" id="SSF47203">
    <property type="entry name" value="Acyl-CoA dehydrogenase C-terminal domain-like"/>
    <property type="match status" value="1"/>
</dbReference>
<keyword evidence="9" id="KW-1185">Reference proteome</keyword>
<dbReference type="PANTHER" id="PTHR43884">
    <property type="entry name" value="ACYL-COA DEHYDROGENASE"/>
    <property type="match status" value="1"/>
</dbReference>
<dbReference type="PANTHER" id="PTHR43884:SF20">
    <property type="entry name" value="ACYL-COA DEHYDROGENASE FADE28"/>
    <property type="match status" value="1"/>
</dbReference>
<evidence type="ECO:0000256" key="5">
    <source>
        <dbReference type="ARBA" id="ARBA00023002"/>
    </source>
</evidence>
<dbReference type="InterPro" id="IPR013786">
    <property type="entry name" value="AcylCoA_DH/ox_N"/>
</dbReference>
<keyword evidence="5" id="KW-0560">Oxidoreductase</keyword>
<evidence type="ECO:0000313" key="8">
    <source>
        <dbReference type="EMBL" id="BBY19411.1"/>
    </source>
</evidence>
<dbReference type="GO" id="GO:0003995">
    <property type="term" value="F:acyl-CoA dehydrogenase activity"/>
    <property type="evidence" value="ECO:0007669"/>
    <property type="project" value="TreeGrafter"/>
</dbReference>
<dbReference type="AlphaFoldDB" id="A0AAD1MXD4"/>
<feature type="domain" description="Acyl-CoA dehydrogenase/oxidase C-terminal" evidence="6">
    <location>
        <begin position="230"/>
        <end position="363"/>
    </location>
</feature>
<evidence type="ECO:0000259" key="6">
    <source>
        <dbReference type="Pfam" id="PF00441"/>
    </source>
</evidence>
<accession>A0AAD1MXD4</accession>
<dbReference type="InterPro" id="IPR009100">
    <property type="entry name" value="AcylCoA_DH/oxidase_NM_dom_sf"/>
</dbReference>
<comment type="similarity">
    <text evidence="2">Belongs to the acyl-CoA dehydrogenase family.</text>
</comment>
<dbReference type="SUPFAM" id="SSF56645">
    <property type="entry name" value="Acyl-CoA dehydrogenase NM domain-like"/>
    <property type="match status" value="1"/>
</dbReference>
<reference evidence="8 9" key="1">
    <citation type="journal article" date="2019" name="Emerg. Microbes Infect.">
        <title>Comprehensive subspecies identification of 175 nontuberculous mycobacteria species based on 7547 genomic profiles.</title>
        <authorList>
            <person name="Matsumoto Y."/>
            <person name="Kinjo T."/>
            <person name="Motooka D."/>
            <person name="Nabeya D."/>
            <person name="Jung N."/>
            <person name="Uechi K."/>
            <person name="Horii T."/>
            <person name="Iida T."/>
            <person name="Fujita J."/>
            <person name="Nakamura S."/>
        </authorList>
    </citation>
    <scope>NUCLEOTIDE SEQUENCE [LARGE SCALE GENOMIC DNA]</scope>
    <source>
        <strain evidence="8 9">JCM 17423</strain>
    </source>
</reference>
<dbReference type="InterPro" id="IPR037069">
    <property type="entry name" value="AcylCoA_DH/ox_N_sf"/>
</dbReference>
<evidence type="ECO:0000256" key="2">
    <source>
        <dbReference type="ARBA" id="ARBA00009347"/>
    </source>
</evidence>
<evidence type="ECO:0000256" key="3">
    <source>
        <dbReference type="ARBA" id="ARBA00022630"/>
    </source>
</evidence>
<dbReference type="RefSeq" id="WP_134056487.1">
    <property type="nucleotide sequence ID" value="NZ_AP022586.1"/>
</dbReference>
<dbReference type="Proteomes" id="UP000466607">
    <property type="component" value="Chromosome"/>
</dbReference>
<gene>
    <name evidence="8" type="ORF">MLIT_50030</name>
</gene>
<sequence length="368" mass="38562">MDFSTTEAADDLGGLVRTITESVCTPEHQRELDGFEQRFDRELWRKLIDADVLSTTAPEALGGGGFGVLEEVAVLVALGRQLSAVPYLESVVLGAGALAAFGTAGLQQDWAAPAVTGAKVLTVALEGEMGQGPVQAASSGPDGHGYRLSGSRTLVPFGPVADAFLVPAETEGAVKVFLVTAEDTGVSVSALDTTGHGSVGHLELSGVEVDAARVVGDAEVLAWLTARHHLARAAYQLGVLERALELTATYAREREQFDRPIGSFQAVSARLADGYIDIKGLRMTLTQAAWRVSEGLPADIDVASAAFWAAEAGHRVAHTAVHVHGGVGIDTDHPIHRYFLAAKQTEFAVGGATGQLLRIGRELADTPV</sequence>
<keyword evidence="3" id="KW-0285">Flavoprotein</keyword>
<name>A0AAD1MXD4_9MYCO</name>
<evidence type="ECO:0000259" key="7">
    <source>
        <dbReference type="Pfam" id="PF02771"/>
    </source>
</evidence>
<evidence type="ECO:0000313" key="9">
    <source>
        <dbReference type="Proteomes" id="UP000466607"/>
    </source>
</evidence>
<dbReference type="Pfam" id="PF02771">
    <property type="entry name" value="Acyl-CoA_dh_N"/>
    <property type="match status" value="1"/>
</dbReference>
<dbReference type="InterPro" id="IPR036250">
    <property type="entry name" value="AcylCo_DH-like_C"/>
</dbReference>
<dbReference type="Gene3D" id="1.10.540.10">
    <property type="entry name" value="Acyl-CoA dehydrogenase/oxidase, N-terminal domain"/>
    <property type="match status" value="1"/>
</dbReference>
<dbReference type="CDD" id="cd00567">
    <property type="entry name" value="ACAD"/>
    <property type="match status" value="1"/>
</dbReference>
<keyword evidence="4" id="KW-0274">FAD</keyword>
<dbReference type="Pfam" id="PF00441">
    <property type="entry name" value="Acyl-CoA_dh_1"/>
    <property type="match status" value="1"/>
</dbReference>
<dbReference type="GO" id="GO:0050660">
    <property type="term" value="F:flavin adenine dinucleotide binding"/>
    <property type="evidence" value="ECO:0007669"/>
    <property type="project" value="InterPro"/>
</dbReference>
<proteinExistence type="inferred from homology"/>
<feature type="domain" description="Acyl-CoA dehydrogenase/oxidase N-terminal" evidence="7">
    <location>
        <begin position="10"/>
        <end position="117"/>
    </location>
</feature>
<dbReference type="EMBL" id="AP022586">
    <property type="protein sequence ID" value="BBY19411.1"/>
    <property type="molecule type" value="Genomic_DNA"/>
</dbReference>